<dbReference type="InterPro" id="IPR000719">
    <property type="entry name" value="Prot_kinase_dom"/>
</dbReference>
<dbReference type="PROSITE" id="PS50011">
    <property type="entry name" value="PROTEIN_KINASE_DOM"/>
    <property type="match status" value="1"/>
</dbReference>
<keyword evidence="1" id="KW-0808">Transferase</keyword>
<name>A0A9P5JYT7_9AGAM</name>
<evidence type="ECO:0000259" key="5">
    <source>
        <dbReference type="PROSITE" id="PS50011"/>
    </source>
</evidence>
<organism evidence="6 7">
    <name type="scientific">Russula ochroleuca</name>
    <dbReference type="NCBI Taxonomy" id="152965"/>
    <lineage>
        <taxon>Eukaryota</taxon>
        <taxon>Fungi</taxon>
        <taxon>Dikarya</taxon>
        <taxon>Basidiomycota</taxon>
        <taxon>Agaricomycotina</taxon>
        <taxon>Agaricomycetes</taxon>
        <taxon>Russulales</taxon>
        <taxon>Russulaceae</taxon>
        <taxon>Russula</taxon>
    </lineage>
</organism>
<dbReference type="PANTHER" id="PTHR43289">
    <property type="entry name" value="MITOGEN-ACTIVATED PROTEIN KINASE KINASE KINASE 20-RELATED"/>
    <property type="match status" value="1"/>
</dbReference>
<keyword evidence="2" id="KW-0547">Nucleotide-binding</keyword>
<dbReference type="InterPro" id="IPR011009">
    <property type="entry name" value="Kinase-like_dom_sf"/>
</dbReference>
<evidence type="ECO:0000256" key="4">
    <source>
        <dbReference type="ARBA" id="ARBA00022840"/>
    </source>
</evidence>
<evidence type="ECO:0000256" key="3">
    <source>
        <dbReference type="ARBA" id="ARBA00022777"/>
    </source>
</evidence>
<evidence type="ECO:0000313" key="6">
    <source>
        <dbReference type="EMBL" id="KAF8471378.1"/>
    </source>
</evidence>
<protein>
    <submittedName>
        <fullName evidence="6">Kinase-like domain-containing protein</fullName>
    </submittedName>
</protein>
<evidence type="ECO:0000256" key="2">
    <source>
        <dbReference type="ARBA" id="ARBA00022741"/>
    </source>
</evidence>
<feature type="domain" description="Protein kinase" evidence="5">
    <location>
        <begin position="1"/>
        <end position="358"/>
    </location>
</feature>
<sequence length="358" mass="41573">MPGIRSTESHRNREFGALFDSELWWRDEYQAIEAQGYILRPRYHPNWCPSWKRSGKDFFTVEDGQPTLSPTSMDGTRACDGRQVMFKKISAGNELEITKFLSSPGLMRESQCVPLLEILELPKSPEQKLLVMPLLRPFDNPRFQTFGEFVSFFAQICDGLLFMHERNIAHRDCTTNNIMLDPSGMYPKGFHPIQINRSRDFKGRAKRFTRTRRPTRYYLIDFGLSRRYSSRNALDEPLRGGDKSAPEHRLGRQCNPFHTDIYDLGNLVRERFLKVYNGFEFMVGLVDAMTDDNPAERPTIEEVISRFSRIRDSLSGFKLRSLITSKKDRSLTTKFRYVRQVVRTVGYIILQKAAIPCA</sequence>
<dbReference type="Proteomes" id="UP000759537">
    <property type="component" value="Unassembled WGS sequence"/>
</dbReference>
<proteinExistence type="predicted"/>
<keyword evidence="7" id="KW-1185">Reference proteome</keyword>
<dbReference type="OrthoDB" id="5987198at2759"/>
<gene>
    <name evidence="6" type="ORF">DFH94DRAFT_200843</name>
</gene>
<comment type="caution">
    <text evidence="6">The sequence shown here is derived from an EMBL/GenBank/DDBJ whole genome shotgun (WGS) entry which is preliminary data.</text>
</comment>
<keyword evidence="4" id="KW-0067">ATP-binding</keyword>
<dbReference type="AlphaFoldDB" id="A0A9P5JYT7"/>
<dbReference type="GO" id="GO:0005524">
    <property type="term" value="F:ATP binding"/>
    <property type="evidence" value="ECO:0007669"/>
    <property type="project" value="UniProtKB-KW"/>
</dbReference>
<accession>A0A9P5JYT7</accession>
<evidence type="ECO:0000313" key="7">
    <source>
        <dbReference type="Proteomes" id="UP000759537"/>
    </source>
</evidence>
<dbReference type="GO" id="GO:0004674">
    <property type="term" value="F:protein serine/threonine kinase activity"/>
    <property type="evidence" value="ECO:0007669"/>
    <property type="project" value="TreeGrafter"/>
</dbReference>
<dbReference type="Pfam" id="PF00069">
    <property type="entry name" value="Pkinase"/>
    <property type="match status" value="1"/>
</dbReference>
<dbReference type="EMBL" id="WHVB01000023">
    <property type="protein sequence ID" value="KAF8471378.1"/>
    <property type="molecule type" value="Genomic_DNA"/>
</dbReference>
<dbReference type="Gene3D" id="1.10.510.10">
    <property type="entry name" value="Transferase(Phosphotransferase) domain 1"/>
    <property type="match status" value="1"/>
</dbReference>
<keyword evidence="3 6" id="KW-0418">Kinase</keyword>
<evidence type="ECO:0000256" key="1">
    <source>
        <dbReference type="ARBA" id="ARBA00022679"/>
    </source>
</evidence>
<dbReference type="SMART" id="SM00220">
    <property type="entry name" value="S_TKc"/>
    <property type="match status" value="1"/>
</dbReference>
<dbReference type="PANTHER" id="PTHR43289:SF6">
    <property type="entry name" value="SERINE_THREONINE-PROTEIN KINASE NEKL-3"/>
    <property type="match status" value="1"/>
</dbReference>
<reference evidence="6" key="2">
    <citation type="journal article" date="2020" name="Nat. Commun.">
        <title>Large-scale genome sequencing of mycorrhizal fungi provides insights into the early evolution of symbiotic traits.</title>
        <authorList>
            <person name="Miyauchi S."/>
            <person name="Kiss E."/>
            <person name="Kuo A."/>
            <person name="Drula E."/>
            <person name="Kohler A."/>
            <person name="Sanchez-Garcia M."/>
            <person name="Morin E."/>
            <person name="Andreopoulos B."/>
            <person name="Barry K.W."/>
            <person name="Bonito G."/>
            <person name="Buee M."/>
            <person name="Carver A."/>
            <person name="Chen C."/>
            <person name="Cichocki N."/>
            <person name="Clum A."/>
            <person name="Culley D."/>
            <person name="Crous P.W."/>
            <person name="Fauchery L."/>
            <person name="Girlanda M."/>
            <person name="Hayes R.D."/>
            <person name="Keri Z."/>
            <person name="LaButti K."/>
            <person name="Lipzen A."/>
            <person name="Lombard V."/>
            <person name="Magnuson J."/>
            <person name="Maillard F."/>
            <person name="Murat C."/>
            <person name="Nolan M."/>
            <person name="Ohm R.A."/>
            <person name="Pangilinan J."/>
            <person name="Pereira M.F."/>
            <person name="Perotto S."/>
            <person name="Peter M."/>
            <person name="Pfister S."/>
            <person name="Riley R."/>
            <person name="Sitrit Y."/>
            <person name="Stielow J.B."/>
            <person name="Szollosi G."/>
            <person name="Zifcakova L."/>
            <person name="Stursova M."/>
            <person name="Spatafora J.W."/>
            <person name="Tedersoo L."/>
            <person name="Vaario L.M."/>
            <person name="Yamada A."/>
            <person name="Yan M."/>
            <person name="Wang P."/>
            <person name="Xu J."/>
            <person name="Bruns T."/>
            <person name="Baldrian P."/>
            <person name="Vilgalys R."/>
            <person name="Dunand C."/>
            <person name="Henrissat B."/>
            <person name="Grigoriev I.V."/>
            <person name="Hibbett D."/>
            <person name="Nagy L.G."/>
            <person name="Martin F.M."/>
        </authorList>
    </citation>
    <scope>NUCLEOTIDE SEQUENCE</scope>
    <source>
        <strain evidence="6">Prilba</strain>
    </source>
</reference>
<reference evidence="6" key="1">
    <citation type="submission" date="2019-10" db="EMBL/GenBank/DDBJ databases">
        <authorList>
            <consortium name="DOE Joint Genome Institute"/>
            <person name="Kuo A."/>
            <person name="Miyauchi S."/>
            <person name="Kiss E."/>
            <person name="Drula E."/>
            <person name="Kohler A."/>
            <person name="Sanchez-Garcia M."/>
            <person name="Andreopoulos B."/>
            <person name="Barry K.W."/>
            <person name="Bonito G."/>
            <person name="Buee M."/>
            <person name="Carver A."/>
            <person name="Chen C."/>
            <person name="Cichocki N."/>
            <person name="Clum A."/>
            <person name="Culley D."/>
            <person name="Crous P.W."/>
            <person name="Fauchery L."/>
            <person name="Girlanda M."/>
            <person name="Hayes R."/>
            <person name="Keri Z."/>
            <person name="LaButti K."/>
            <person name="Lipzen A."/>
            <person name="Lombard V."/>
            <person name="Magnuson J."/>
            <person name="Maillard F."/>
            <person name="Morin E."/>
            <person name="Murat C."/>
            <person name="Nolan M."/>
            <person name="Ohm R."/>
            <person name="Pangilinan J."/>
            <person name="Pereira M."/>
            <person name="Perotto S."/>
            <person name="Peter M."/>
            <person name="Riley R."/>
            <person name="Sitrit Y."/>
            <person name="Stielow B."/>
            <person name="Szollosi G."/>
            <person name="Zifcakova L."/>
            <person name="Stursova M."/>
            <person name="Spatafora J.W."/>
            <person name="Tedersoo L."/>
            <person name="Vaario L.-M."/>
            <person name="Yamada A."/>
            <person name="Yan M."/>
            <person name="Wang P."/>
            <person name="Xu J."/>
            <person name="Bruns T."/>
            <person name="Baldrian P."/>
            <person name="Vilgalys R."/>
            <person name="Henrissat B."/>
            <person name="Grigoriev I.V."/>
            <person name="Hibbett D."/>
            <person name="Nagy L.G."/>
            <person name="Martin F.M."/>
        </authorList>
    </citation>
    <scope>NUCLEOTIDE SEQUENCE</scope>
    <source>
        <strain evidence="6">Prilba</strain>
    </source>
</reference>
<dbReference type="SUPFAM" id="SSF56112">
    <property type="entry name" value="Protein kinase-like (PK-like)"/>
    <property type="match status" value="1"/>
</dbReference>